<dbReference type="AlphaFoldDB" id="A0A7J8DY76"/>
<gene>
    <name evidence="2" type="ORF">HJG63_008449</name>
</gene>
<keyword evidence="3" id="KW-1185">Reference proteome</keyword>
<dbReference type="EMBL" id="JACASE010000011">
    <property type="protein sequence ID" value="KAF6427996.1"/>
    <property type="molecule type" value="Genomic_DNA"/>
</dbReference>
<accession>A0A7J8DY76</accession>
<comment type="caution">
    <text evidence="2">The sequence shown here is derived from an EMBL/GenBank/DDBJ whole genome shotgun (WGS) entry which is preliminary data.</text>
</comment>
<reference evidence="2 3" key="1">
    <citation type="journal article" date="2020" name="Nature">
        <title>Six reference-quality genomes reveal evolution of bat adaptations.</title>
        <authorList>
            <person name="Jebb D."/>
            <person name="Huang Z."/>
            <person name="Pippel M."/>
            <person name="Hughes G.M."/>
            <person name="Lavrichenko K."/>
            <person name="Devanna P."/>
            <person name="Winkler S."/>
            <person name="Jermiin L.S."/>
            <person name="Skirmuntt E.C."/>
            <person name="Katzourakis A."/>
            <person name="Burkitt-Gray L."/>
            <person name="Ray D.A."/>
            <person name="Sullivan K.A.M."/>
            <person name="Roscito J.G."/>
            <person name="Kirilenko B.M."/>
            <person name="Davalos L.M."/>
            <person name="Corthals A.P."/>
            <person name="Power M.L."/>
            <person name="Jones G."/>
            <person name="Ransome R.D."/>
            <person name="Dechmann D.K.N."/>
            <person name="Locatelli A.G."/>
            <person name="Puechmaille S.J."/>
            <person name="Fedrigo O."/>
            <person name="Jarvis E.D."/>
            <person name="Hiller M."/>
            <person name="Vernes S.C."/>
            <person name="Myers E.W."/>
            <person name="Teeling E.C."/>
        </authorList>
    </citation>
    <scope>NUCLEOTIDE SEQUENCE [LARGE SCALE GENOMIC DNA]</scope>
    <source>
        <strain evidence="2">MRouAeg1</strain>
        <tissue evidence="2">Muscle</tissue>
    </source>
</reference>
<proteinExistence type="predicted"/>
<organism evidence="2 3">
    <name type="scientific">Rousettus aegyptiacus</name>
    <name type="common">Egyptian fruit bat</name>
    <name type="synonym">Pteropus aegyptiacus</name>
    <dbReference type="NCBI Taxonomy" id="9407"/>
    <lineage>
        <taxon>Eukaryota</taxon>
        <taxon>Metazoa</taxon>
        <taxon>Chordata</taxon>
        <taxon>Craniata</taxon>
        <taxon>Vertebrata</taxon>
        <taxon>Euteleostomi</taxon>
        <taxon>Mammalia</taxon>
        <taxon>Eutheria</taxon>
        <taxon>Laurasiatheria</taxon>
        <taxon>Chiroptera</taxon>
        <taxon>Yinpterochiroptera</taxon>
        <taxon>Pteropodoidea</taxon>
        <taxon>Pteropodidae</taxon>
        <taxon>Rousettinae</taxon>
        <taxon>Rousettus</taxon>
    </lineage>
</organism>
<name>A0A7J8DY76_ROUAE</name>
<dbReference type="Proteomes" id="UP000593571">
    <property type="component" value="Unassembled WGS sequence"/>
</dbReference>
<evidence type="ECO:0000313" key="2">
    <source>
        <dbReference type="EMBL" id="KAF6427996.1"/>
    </source>
</evidence>
<evidence type="ECO:0000256" key="1">
    <source>
        <dbReference type="SAM" id="MobiDB-lite"/>
    </source>
</evidence>
<sequence>MTLTLAGKGRYAGRWPISCPPPTLGQKSEVVPAFSMRCFQGTNYCVKSFSENKNKREREHSPPPRTHAGLARDSGFHFSSNNYSAFLSRNRLRTWTQARVGLACPYTEQLVLSLYTVLLRSSCGPGRMREKALPITHC</sequence>
<protein>
    <submittedName>
        <fullName evidence="2">Uncharacterized protein</fullName>
    </submittedName>
</protein>
<feature type="compositionally biased region" description="Basic and acidic residues" evidence="1">
    <location>
        <begin position="50"/>
        <end position="62"/>
    </location>
</feature>
<evidence type="ECO:0000313" key="3">
    <source>
        <dbReference type="Proteomes" id="UP000593571"/>
    </source>
</evidence>
<feature type="region of interest" description="Disordered" evidence="1">
    <location>
        <begin position="50"/>
        <end position="73"/>
    </location>
</feature>